<evidence type="ECO:0000313" key="2">
    <source>
        <dbReference type="Proteomes" id="UP000217343"/>
    </source>
</evidence>
<dbReference type="OrthoDB" id="5513099at2"/>
<keyword evidence="2" id="KW-1185">Reference proteome</keyword>
<accession>A0A250JM14</accession>
<dbReference type="InterPro" id="IPR011750">
    <property type="entry name" value="Gmx_para_CXXCG"/>
</dbReference>
<dbReference type="KEGG" id="mmas:MYMAC_000264"/>
<dbReference type="NCBIfam" id="TIGR02264">
    <property type="entry name" value="gmx_para_CXXCG"/>
    <property type="match status" value="1"/>
</dbReference>
<dbReference type="RefSeq" id="WP_043709611.1">
    <property type="nucleotide sequence ID" value="NZ_CP022203.1"/>
</dbReference>
<dbReference type="Proteomes" id="UP000217343">
    <property type="component" value="Chromosome"/>
</dbReference>
<sequence>MTRFFWLHDDDAATAAFSGSFNATHKWSLPGVKCPTCGATWSAWGNHYPLVDLSRLPEHAAFEQARPEPFIEFSRLRERVRPLAPPGAVLPPGAAFGPLVGTASGEFGPFTWQGTSLLLVRRDAMERLQAEGVRGLLGGRTELRFRKKAPPELLDLQLEPRGLLHPDCIPAGTPPPCPTCGRHAFARPDEPILAAASLPTDVDVFRLENFATMIVGTERFVDAVKRLELPGIACRELPTR</sequence>
<protein>
    <submittedName>
        <fullName evidence="1">Uncharacterized protein</fullName>
    </submittedName>
</protein>
<dbReference type="EMBL" id="CP022203">
    <property type="protein sequence ID" value="ATB44693.1"/>
    <property type="molecule type" value="Genomic_DNA"/>
</dbReference>
<evidence type="ECO:0000313" key="1">
    <source>
        <dbReference type="EMBL" id="ATB44693.1"/>
    </source>
</evidence>
<organism evidence="1 2">
    <name type="scientific">Corallococcus macrosporus DSM 14697</name>
    <dbReference type="NCBI Taxonomy" id="1189310"/>
    <lineage>
        <taxon>Bacteria</taxon>
        <taxon>Pseudomonadati</taxon>
        <taxon>Myxococcota</taxon>
        <taxon>Myxococcia</taxon>
        <taxon>Myxococcales</taxon>
        <taxon>Cystobacterineae</taxon>
        <taxon>Myxococcaceae</taxon>
        <taxon>Corallococcus</taxon>
    </lineage>
</organism>
<proteinExistence type="predicted"/>
<name>A0A250JM14_9BACT</name>
<gene>
    <name evidence="1" type="ORF">MYMAC_000264</name>
</gene>
<dbReference type="AlphaFoldDB" id="A0A250JM14"/>
<reference evidence="1 2" key="1">
    <citation type="submission" date="2017-06" db="EMBL/GenBank/DDBJ databases">
        <title>Sequencing and comparative analysis of myxobacterial genomes.</title>
        <authorList>
            <person name="Rupp O."/>
            <person name="Goesmann A."/>
            <person name="Sogaard-Andersen L."/>
        </authorList>
    </citation>
    <scope>NUCLEOTIDE SEQUENCE [LARGE SCALE GENOMIC DNA]</scope>
    <source>
        <strain evidence="1 2">DSM 14697</strain>
    </source>
</reference>
<dbReference type="Pfam" id="PF09535">
    <property type="entry name" value="Gmx_para_CXXCG"/>
    <property type="match status" value="1"/>
</dbReference>